<name>A0A6P4XLE3_BRABE</name>
<accession>A0A6P4XLE3</accession>
<evidence type="ECO:0000256" key="1">
    <source>
        <dbReference type="ARBA" id="ARBA00023136"/>
    </source>
</evidence>
<evidence type="ECO:0000256" key="3">
    <source>
        <dbReference type="ARBA" id="ARBA00046271"/>
    </source>
</evidence>
<sequence>MDTAVQVLDTYRGRDKVIRTCGYTIQLIAGLLPKEHQAFADALIGTASTLSGSRVVLRLCDDIPMLAYNMGYGLGGHEKDQFIRWVDVVKNMVDQFYGPVEHVMWATERQLLPGAYTEKLKEWCTKIWAISLTLNILRSLRALIILRLKKQRLAKSKQMEENDEADKKDDEADIKESMKTLKLQAFNVWLTLVGSSTDLVNAINWMPPGFLWAGKNPLALTGVMGMISSSIGLYRVYASKVKQA</sequence>
<keyword evidence="1 4" id="KW-0472">Membrane</keyword>
<feature type="transmembrane region" description="Helical" evidence="4">
    <location>
        <begin position="218"/>
        <end position="237"/>
    </location>
</feature>
<organism evidence="5 6">
    <name type="scientific">Branchiostoma belcheri</name>
    <name type="common">Amphioxus</name>
    <dbReference type="NCBI Taxonomy" id="7741"/>
    <lineage>
        <taxon>Eukaryota</taxon>
        <taxon>Metazoa</taxon>
        <taxon>Chordata</taxon>
        <taxon>Cephalochordata</taxon>
        <taxon>Leptocardii</taxon>
        <taxon>Amphioxiformes</taxon>
        <taxon>Branchiostomatidae</taxon>
        <taxon>Branchiostoma</taxon>
    </lineage>
</organism>
<evidence type="ECO:0000256" key="4">
    <source>
        <dbReference type="SAM" id="Phobius"/>
    </source>
</evidence>
<dbReference type="KEGG" id="bbel:109464771"/>
<evidence type="ECO:0000313" key="5">
    <source>
        <dbReference type="Proteomes" id="UP000515135"/>
    </source>
</evidence>
<dbReference type="AlphaFoldDB" id="A0A6P4XLE3"/>
<dbReference type="InterPro" id="IPR008733">
    <property type="entry name" value="PEX11"/>
</dbReference>
<feature type="transmembrane region" description="Helical" evidence="4">
    <location>
        <begin position="185"/>
        <end position="206"/>
    </location>
</feature>
<comment type="subcellular location">
    <subcellularLocation>
        <location evidence="3">Peroxisome membrane</location>
    </subcellularLocation>
</comment>
<dbReference type="RefSeq" id="XP_019617405.1">
    <property type="nucleotide sequence ID" value="XM_019761846.1"/>
</dbReference>
<dbReference type="Pfam" id="PF05648">
    <property type="entry name" value="PEX11"/>
    <property type="match status" value="1"/>
</dbReference>
<dbReference type="OrthoDB" id="10005898at2759"/>
<dbReference type="GeneID" id="109464771"/>
<keyword evidence="4" id="KW-0812">Transmembrane</keyword>
<dbReference type="GO" id="GO:0016559">
    <property type="term" value="P:peroxisome fission"/>
    <property type="evidence" value="ECO:0007669"/>
    <property type="project" value="InterPro"/>
</dbReference>
<dbReference type="PANTHER" id="PTHR20990:SF1">
    <property type="entry name" value="PEROXISOMAL MEMBRANE PROTEIN 11C"/>
    <property type="match status" value="1"/>
</dbReference>
<gene>
    <name evidence="6" type="primary">LOC109464771</name>
</gene>
<dbReference type="InterPro" id="IPR026510">
    <property type="entry name" value="PEX11C_met"/>
</dbReference>
<dbReference type="GO" id="GO:0005778">
    <property type="term" value="C:peroxisomal membrane"/>
    <property type="evidence" value="ECO:0007669"/>
    <property type="project" value="UniProtKB-SubCell"/>
</dbReference>
<keyword evidence="2" id="KW-0576">Peroxisome</keyword>
<protein>
    <submittedName>
        <fullName evidence="6">LOW QUALITY PROTEIN: peroxisomal membrane protein 11C-like</fullName>
    </submittedName>
</protein>
<evidence type="ECO:0000256" key="2">
    <source>
        <dbReference type="ARBA" id="ARBA00023140"/>
    </source>
</evidence>
<dbReference type="PANTHER" id="PTHR20990">
    <property type="entry name" value="PEROXISOMAL BIOGENESIS FACTOR 11"/>
    <property type="match status" value="1"/>
</dbReference>
<evidence type="ECO:0000313" key="6">
    <source>
        <dbReference type="RefSeq" id="XP_019617405.1"/>
    </source>
</evidence>
<proteinExistence type="predicted"/>
<keyword evidence="5" id="KW-1185">Reference proteome</keyword>
<dbReference type="Proteomes" id="UP000515135">
    <property type="component" value="Unplaced"/>
</dbReference>
<keyword evidence="4" id="KW-1133">Transmembrane helix</keyword>
<reference evidence="6" key="1">
    <citation type="submission" date="2025-08" db="UniProtKB">
        <authorList>
            <consortium name="RefSeq"/>
        </authorList>
    </citation>
    <scope>IDENTIFICATION</scope>
    <source>
        <tissue evidence="6">Gonad</tissue>
    </source>
</reference>